<keyword evidence="2" id="KW-1185">Reference proteome</keyword>
<comment type="caution">
    <text evidence="1">The sequence shown here is derived from an EMBL/GenBank/DDBJ whole genome shotgun (WGS) entry which is preliminary data.</text>
</comment>
<dbReference type="OrthoDB" id="1748457at2759"/>
<reference evidence="1 2" key="1">
    <citation type="journal article" date="2020" name="IScience">
        <title>Genome Sequencing of the Endangered Kingdonia uniflora (Circaeasteraceae, Ranunculales) Reveals Potential Mechanisms of Evolutionary Specialization.</title>
        <authorList>
            <person name="Sun Y."/>
            <person name="Deng T."/>
            <person name="Zhang A."/>
            <person name="Moore M.J."/>
            <person name="Landis J.B."/>
            <person name="Lin N."/>
            <person name="Zhang H."/>
            <person name="Zhang X."/>
            <person name="Huang J."/>
            <person name="Zhang X."/>
            <person name="Sun H."/>
            <person name="Wang H."/>
        </authorList>
    </citation>
    <scope>NUCLEOTIDE SEQUENCE [LARGE SCALE GENOMIC DNA]</scope>
    <source>
        <strain evidence="1">TB1705</strain>
        <tissue evidence="1">Leaf</tissue>
    </source>
</reference>
<protein>
    <submittedName>
        <fullName evidence="1">Uncharacterized protein</fullName>
    </submittedName>
</protein>
<dbReference type="AlphaFoldDB" id="A0A7J7NDT6"/>
<evidence type="ECO:0000313" key="2">
    <source>
        <dbReference type="Proteomes" id="UP000541444"/>
    </source>
</evidence>
<accession>A0A7J7NDT6</accession>
<evidence type="ECO:0000313" key="1">
    <source>
        <dbReference type="EMBL" id="KAF6165336.1"/>
    </source>
</evidence>
<dbReference type="Proteomes" id="UP000541444">
    <property type="component" value="Unassembled WGS sequence"/>
</dbReference>
<dbReference type="EMBL" id="JACGCM010000854">
    <property type="protein sequence ID" value="KAF6165336.1"/>
    <property type="molecule type" value="Genomic_DNA"/>
</dbReference>
<proteinExistence type="predicted"/>
<sequence length="280" mass="31254">MNKTWKSKLADMKVLLGSSGFGQDPINYTVTADKESRKKLKLHKGKKFKDYEVLLEILGDEGTNGDNMRSIGYLIDEEDIGDDLDNIGINTEFVPLTQNHVEFDYGQNDQDYYSTASTQVPTGTPPIVPIADPTTAPATGTSSTIPTTCTSSAIPTTGDHTSSHTIRSNLTAKRQRTRPTAHVLDMGINVITTELSRITSELVTRREFDWTMWSNIEAILWGITGFDITHLFTALEVITKEKPFCAWFLGTYDKTRRSYLRSRFGLDSYSLYDIGGVSDE</sequence>
<name>A0A7J7NDT6_9MAGN</name>
<gene>
    <name evidence="1" type="ORF">GIB67_018780</name>
</gene>
<organism evidence="1 2">
    <name type="scientific">Kingdonia uniflora</name>
    <dbReference type="NCBI Taxonomy" id="39325"/>
    <lineage>
        <taxon>Eukaryota</taxon>
        <taxon>Viridiplantae</taxon>
        <taxon>Streptophyta</taxon>
        <taxon>Embryophyta</taxon>
        <taxon>Tracheophyta</taxon>
        <taxon>Spermatophyta</taxon>
        <taxon>Magnoliopsida</taxon>
        <taxon>Ranunculales</taxon>
        <taxon>Circaeasteraceae</taxon>
        <taxon>Kingdonia</taxon>
    </lineage>
</organism>